<comment type="caution">
    <text evidence="1">The sequence shown here is derived from an EMBL/GenBank/DDBJ whole genome shotgun (WGS) entry which is preliminary data.</text>
</comment>
<organism evidence="1 2">
    <name type="scientific">Nocardia colli</name>
    <dbReference type="NCBI Taxonomy" id="2545717"/>
    <lineage>
        <taxon>Bacteria</taxon>
        <taxon>Bacillati</taxon>
        <taxon>Actinomycetota</taxon>
        <taxon>Actinomycetes</taxon>
        <taxon>Mycobacteriales</taxon>
        <taxon>Nocardiaceae</taxon>
        <taxon>Nocardia</taxon>
    </lineage>
</organism>
<reference evidence="1 2" key="1">
    <citation type="submission" date="2019-09" db="EMBL/GenBank/DDBJ databases">
        <authorList>
            <person name="Wang X."/>
        </authorList>
    </citation>
    <scope>NUCLEOTIDE SEQUENCE [LARGE SCALE GENOMIC DNA]</scope>
    <source>
        <strain evidence="1 2">CICC 11023</strain>
    </source>
</reference>
<dbReference type="OrthoDB" id="4529964at2"/>
<evidence type="ECO:0000313" key="1">
    <source>
        <dbReference type="EMBL" id="KAA8887893.1"/>
    </source>
</evidence>
<dbReference type="EMBL" id="VXLC01000004">
    <property type="protein sequence ID" value="KAA8887893.1"/>
    <property type="molecule type" value="Genomic_DNA"/>
</dbReference>
<dbReference type="AlphaFoldDB" id="A0A5N0EFY8"/>
<protein>
    <recommendedName>
        <fullName evidence="3">WXG100 family type VII secretion target</fullName>
    </recommendedName>
</protein>
<keyword evidence="2" id="KW-1185">Reference proteome</keyword>
<name>A0A5N0EFY8_9NOCA</name>
<sequence length="282" mass="29881">MAPSKTLDEINTTLQSFSDQITKVRQTPDDVDEAFKKLAIAAAASEGASFGGILGGVVGGIYGSMTEDDFTGTMSAKKEEIKNLIKTLLEKLASAIEALKAPIALLQTSGDWLDLKTKIGAAQNNEVVRGDLTGKWQGSAADSYRAARMVQDTALDSVKGICDTVNTQLLKVSDASWTFYSEVAAQLVDFLASLATAIGKIAAVISSPIGISDCIDLIKKMITFAVNAFTTLTSALRTEVAAIDSISAATANPKGLLNNKWPRTATTDLDINSPNNEKWKAQ</sequence>
<evidence type="ECO:0000313" key="2">
    <source>
        <dbReference type="Proteomes" id="UP000323876"/>
    </source>
</evidence>
<dbReference type="RefSeq" id="WP_150402067.1">
    <property type="nucleotide sequence ID" value="NZ_VXLC01000004.1"/>
</dbReference>
<dbReference type="Proteomes" id="UP000323876">
    <property type="component" value="Unassembled WGS sequence"/>
</dbReference>
<accession>A0A5N0EFY8</accession>
<proteinExistence type="predicted"/>
<evidence type="ECO:0008006" key="3">
    <source>
        <dbReference type="Google" id="ProtNLM"/>
    </source>
</evidence>
<gene>
    <name evidence="1" type="ORF">F3087_12395</name>
</gene>